<dbReference type="Pfam" id="PF01607">
    <property type="entry name" value="CBM_14"/>
    <property type="match status" value="1"/>
</dbReference>
<dbReference type="InterPro" id="IPR001223">
    <property type="entry name" value="Glyco_hydro18_cat"/>
</dbReference>
<keyword evidence="2" id="KW-0147">Chitin-binding</keyword>
<evidence type="ECO:0000256" key="1">
    <source>
        <dbReference type="ARBA" id="ARBA00009121"/>
    </source>
</evidence>
<dbReference type="OrthoDB" id="73875at2759"/>
<dbReference type="InterPro" id="IPR002557">
    <property type="entry name" value="Chitin-bd_dom"/>
</dbReference>
<dbReference type="Gene3D" id="2.170.140.10">
    <property type="entry name" value="Chitin binding domain"/>
    <property type="match status" value="1"/>
</dbReference>
<protein>
    <submittedName>
        <fullName evidence="4">Uncharacterized protein</fullName>
    </submittedName>
</protein>
<evidence type="ECO:0000313" key="4">
    <source>
        <dbReference type="EMBL" id="CAD7224986.1"/>
    </source>
</evidence>
<organism evidence="4">
    <name type="scientific">Cyprideis torosa</name>
    <dbReference type="NCBI Taxonomy" id="163714"/>
    <lineage>
        <taxon>Eukaryota</taxon>
        <taxon>Metazoa</taxon>
        <taxon>Ecdysozoa</taxon>
        <taxon>Arthropoda</taxon>
        <taxon>Crustacea</taxon>
        <taxon>Oligostraca</taxon>
        <taxon>Ostracoda</taxon>
        <taxon>Podocopa</taxon>
        <taxon>Podocopida</taxon>
        <taxon>Cytherocopina</taxon>
        <taxon>Cytheroidea</taxon>
        <taxon>Cytherideidae</taxon>
        <taxon>Cyprideis</taxon>
    </lineage>
</organism>
<dbReference type="EMBL" id="OB660479">
    <property type="protein sequence ID" value="CAD7224986.1"/>
    <property type="molecule type" value="Genomic_DNA"/>
</dbReference>
<evidence type="ECO:0000256" key="3">
    <source>
        <dbReference type="SAM" id="MobiDB-lite"/>
    </source>
</evidence>
<comment type="similarity">
    <text evidence="1">Belongs to the glycosyl hydrolase 18 family. Chitinase class II subfamily.</text>
</comment>
<dbReference type="Pfam" id="PF00704">
    <property type="entry name" value="Glyco_hydro_18"/>
    <property type="match status" value="2"/>
</dbReference>
<feature type="region of interest" description="Disordered" evidence="3">
    <location>
        <begin position="1"/>
        <end position="20"/>
    </location>
</feature>
<dbReference type="PROSITE" id="PS51910">
    <property type="entry name" value="GH18_2"/>
    <property type="match status" value="2"/>
</dbReference>
<dbReference type="PANTHER" id="PTHR11177:SF359">
    <property type="entry name" value="CHITINASE 10-RELATED"/>
    <property type="match status" value="1"/>
</dbReference>
<feature type="compositionally biased region" description="Low complexity" evidence="3">
    <location>
        <begin position="113"/>
        <end position="133"/>
    </location>
</feature>
<dbReference type="SMART" id="SM00636">
    <property type="entry name" value="Glyco_18"/>
    <property type="match status" value="1"/>
</dbReference>
<proteinExistence type="inferred from homology"/>
<dbReference type="AlphaFoldDB" id="A0A7R8W9S6"/>
<dbReference type="InterPro" id="IPR050314">
    <property type="entry name" value="Glycosyl_Hydrlase_18"/>
</dbReference>
<dbReference type="InterPro" id="IPR011583">
    <property type="entry name" value="Chitinase_II/V-like_cat"/>
</dbReference>
<sequence>MWTQRPCGPGTYYSEETGDCRSWPESACARDKITGGIQNPGKPPQTPSVQTVDDLSELCVDGEKKPGPNCSMYFECNHQQFIPRPCGPGVFFSAETLECSSGNPSACKTGVGSQAAPTLSTSPPSAPTISAAPPSAPTLPTSPPGAPTLPTSPPSAPTTRPPAPTPASYQDHLGIHFQSNCSPENTKKPVLGNCKEFLLCNHGNWVEQSCPSGTTFEPTSGTCVHAQDGSCFGDEDSSSSVVIVAGGGASSQNPPNPTQAPPPVISNPATFPIGNIPTPPPDQVIIIDAPFKLGSNAKEGLRTGDSGIAPPSDPDEKVVMCYLTSVSWYRKGFEKFLPENIDPSLCTHLMYAFAMLDPTEFIIKPKDLWTDLENGSLNSAYSYWFYKYALDVRGFIADFYARVTSLKRHGVRVLLSLGGWEDSEGSKYSMLVNSPERRRRFVEHSVDFLTLYGFQGLDLHWQYPKCWHTLAYLGGKDRIHHHRPTSMTFLSMESHIDVFYDAMDVLRESLIATFSDNRIPHELCLSRKGFEKFLPENIDPSLCTHLMYAFAILDPTEFIIKPKDLWTDLENGSLSSAYFYCFYKIQLYALDLRGFIPDFYARVTSLKRHGVRVLLSLGGWEDSEGPKYSMLVNSPERRRKFVKHSVDFLTLYGFQGLDLHWQYPKCWH</sequence>
<feature type="region of interest" description="Disordered" evidence="3">
    <location>
        <begin position="31"/>
        <end position="50"/>
    </location>
</feature>
<feature type="non-terminal residue" evidence="4">
    <location>
        <position position="668"/>
    </location>
</feature>
<dbReference type="Gene3D" id="3.20.20.80">
    <property type="entry name" value="Glycosidases"/>
    <property type="match status" value="2"/>
</dbReference>
<dbReference type="SUPFAM" id="SSF51445">
    <property type="entry name" value="(Trans)glycosidases"/>
    <property type="match status" value="2"/>
</dbReference>
<feature type="compositionally biased region" description="Pro residues" evidence="3">
    <location>
        <begin position="134"/>
        <end position="165"/>
    </location>
</feature>
<reference evidence="4" key="1">
    <citation type="submission" date="2020-11" db="EMBL/GenBank/DDBJ databases">
        <authorList>
            <person name="Tran Van P."/>
        </authorList>
    </citation>
    <scope>NUCLEOTIDE SEQUENCE</scope>
</reference>
<dbReference type="SMART" id="SM00494">
    <property type="entry name" value="ChtBD2"/>
    <property type="match status" value="2"/>
</dbReference>
<gene>
    <name evidence="4" type="ORF">CTOB1V02_LOCUS2935</name>
</gene>
<dbReference type="GO" id="GO:0004568">
    <property type="term" value="F:chitinase activity"/>
    <property type="evidence" value="ECO:0007669"/>
    <property type="project" value="TreeGrafter"/>
</dbReference>
<dbReference type="InterPro" id="IPR036508">
    <property type="entry name" value="Chitin-bd_dom_sf"/>
</dbReference>
<dbReference type="GO" id="GO:0008061">
    <property type="term" value="F:chitin binding"/>
    <property type="evidence" value="ECO:0007669"/>
    <property type="project" value="UniProtKB-KW"/>
</dbReference>
<accession>A0A7R8W9S6</accession>
<dbReference type="SUPFAM" id="SSF57625">
    <property type="entry name" value="Invertebrate chitin-binding proteins"/>
    <property type="match status" value="2"/>
</dbReference>
<dbReference type="GO" id="GO:0005576">
    <property type="term" value="C:extracellular region"/>
    <property type="evidence" value="ECO:0007669"/>
    <property type="project" value="InterPro"/>
</dbReference>
<dbReference type="InterPro" id="IPR017853">
    <property type="entry name" value="GH"/>
</dbReference>
<feature type="region of interest" description="Disordered" evidence="3">
    <location>
        <begin position="110"/>
        <end position="170"/>
    </location>
</feature>
<dbReference type="GO" id="GO:0005975">
    <property type="term" value="P:carbohydrate metabolic process"/>
    <property type="evidence" value="ECO:0007669"/>
    <property type="project" value="InterPro"/>
</dbReference>
<dbReference type="GO" id="GO:0006032">
    <property type="term" value="P:chitin catabolic process"/>
    <property type="evidence" value="ECO:0007669"/>
    <property type="project" value="TreeGrafter"/>
</dbReference>
<dbReference type="PROSITE" id="PS50940">
    <property type="entry name" value="CHIT_BIND_II"/>
    <property type="match status" value="2"/>
</dbReference>
<dbReference type="PANTHER" id="PTHR11177">
    <property type="entry name" value="CHITINASE"/>
    <property type="match status" value="1"/>
</dbReference>
<evidence type="ECO:0000256" key="2">
    <source>
        <dbReference type="ARBA" id="ARBA00022669"/>
    </source>
</evidence>
<name>A0A7R8W9S6_9CRUS</name>